<proteinExistence type="predicted"/>
<evidence type="ECO:0000313" key="1">
    <source>
        <dbReference type="EMBL" id="MFD1227288.1"/>
    </source>
</evidence>
<sequence>MRTFNQKMMEDRILPASPAAQLNAGNRLSGGLLQQSDEYAHFNSPVQRNARKNNSGESAAGIIGAAPTIQVTGAGLITPETEAAATGERFIEILMVITASFMVNLIKWKTPIASCFLSG</sequence>
<dbReference type="EMBL" id="JBHTMA010000033">
    <property type="protein sequence ID" value="MFD1227288.1"/>
    <property type="molecule type" value="Genomic_DNA"/>
</dbReference>
<comment type="caution">
    <text evidence="1">The sequence shown here is derived from an EMBL/GenBank/DDBJ whole genome shotgun (WGS) entry which is preliminary data.</text>
</comment>
<organism evidence="1 2">
    <name type="scientific">Pseudochrobactrum kiredjianiae</name>
    <dbReference type="NCBI Taxonomy" id="386305"/>
    <lineage>
        <taxon>Bacteria</taxon>
        <taxon>Pseudomonadati</taxon>
        <taxon>Pseudomonadota</taxon>
        <taxon>Alphaproteobacteria</taxon>
        <taxon>Hyphomicrobiales</taxon>
        <taxon>Brucellaceae</taxon>
        <taxon>Pseudochrobactrum</taxon>
    </lineage>
</organism>
<accession>A0ABW3V292</accession>
<evidence type="ECO:0000313" key="2">
    <source>
        <dbReference type="Proteomes" id="UP001597263"/>
    </source>
</evidence>
<name>A0ABW3V292_9HYPH</name>
<keyword evidence="2" id="KW-1185">Reference proteome</keyword>
<dbReference type="Proteomes" id="UP001597263">
    <property type="component" value="Unassembled WGS sequence"/>
</dbReference>
<protein>
    <submittedName>
        <fullName evidence="1">Uncharacterized protein</fullName>
    </submittedName>
</protein>
<gene>
    <name evidence="1" type="ORF">ACFQ35_09055</name>
</gene>
<dbReference type="RefSeq" id="WP_289386565.1">
    <property type="nucleotide sequence ID" value="NZ_JAUCBM010000003.1"/>
</dbReference>
<reference evidence="2" key="1">
    <citation type="journal article" date="2019" name="Int. J. Syst. Evol. Microbiol.">
        <title>The Global Catalogue of Microorganisms (GCM) 10K type strain sequencing project: providing services to taxonomists for standard genome sequencing and annotation.</title>
        <authorList>
            <consortium name="The Broad Institute Genomics Platform"/>
            <consortium name="The Broad Institute Genome Sequencing Center for Infectious Disease"/>
            <person name="Wu L."/>
            <person name="Ma J."/>
        </authorList>
    </citation>
    <scope>NUCLEOTIDE SEQUENCE [LARGE SCALE GENOMIC DNA]</scope>
    <source>
        <strain evidence="2">CCUG 49584</strain>
    </source>
</reference>